<keyword evidence="4" id="KW-1185">Reference proteome</keyword>
<evidence type="ECO:0000313" key="3">
    <source>
        <dbReference type="EMBL" id="SDF15100.1"/>
    </source>
</evidence>
<evidence type="ECO:0000313" key="5">
    <source>
        <dbReference type="Proteomes" id="UP000321224"/>
    </source>
</evidence>
<organism evidence="2 5">
    <name type="scientific">Myxococcus virescens</name>
    <dbReference type="NCBI Taxonomy" id="83456"/>
    <lineage>
        <taxon>Bacteria</taxon>
        <taxon>Pseudomonadati</taxon>
        <taxon>Myxococcota</taxon>
        <taxon>Myxococcia</taxon>
        <taxon>Myxococcales</taxon>
        <taxon>Cystobacterineae</taxon>
        <taxon>Myxococcaceae</taxon>
        <taxon>Myxococcus</taxon>
    </lineage>
</organism>
<dbReference type="GO" id="GO:0005524">
    <property type="term" value="F:ATP binding"/>
    <property type="evidence" value="ECO:0007669"/>
    <property type="project" value="InterPro"/>
</dbReference>
<protein>
    <recommendedName>
        <fullName evidence="1">Protein kinase domain-containing protein</fullName>
    </recommendedName>
</protein>
<dbReference type="EMBL" id="BJVY01000028">
    <property type="protein sequence ID" value="GEL72785.1"/>
    <property type="molecule type" value="Genomic_DNA"/>
</dbReference>
<dbReference type="Gene3D" id="1.10.510.10">
    <property type="entry name" value="Transferase(Phosphotransferase) domain 1"/>
    <property type="match status" value="1"/>
</dbReference>
<dbReference type="SUPFAM" id="SSF56112">
    <property type="entry name" value="Protein kinase-like (PK-like)"/>
    <property type="match status" value="1"/>
</dbReference>
<dbReference type="GO" id="GO:0004672">
    <property type="term" value="F:protein kinase activity"/>
    <property type="evidence" value="ECO:0007669"/>
    <property type="project" value="InterPro"/>
</dbReference>
<dbReference type="InterPro" id="IPR000719">
    <property type="entry name" value="Prot_kinase_dom"/>
</dbReference>
<reference evidence="2 5" key="2">
    <citation type="submission" date="2019-07" db="EMBL/GenBank/DDBJ databases">
        <title>Whole genome shotgun sequence of Myxococcus virescens NBRC 100334.</title>
        <authorList>
            <person name="Hosoyama A."/>
            <person name="Uohara A."/>
            <person name="Ohji S."/>
            <person name="Ichikawa N."/>
        </authorList>
    </citation>
    <scope>NUCLEOTIDE SEQUENCE [LARGE SCALE GENOMIC DNA]</scope>
    <source>
        <strain evidence="2 5">NBRC 100334</strain>
    </source>
</reference>
<dbReference type="PROSITE" id="PS50011">
    <property type="entry name" value="PROTEIN_KINASE_DOM"/>
    <property type="match status" value="1"/>
</dbReference>
<name>A0A511HH34_9BACT</name>
<proteinExistence type="predicted"/>
<sequence>MPSPEMLLGGSVDARSDLFTLGVVLLELATGKNLLFCPDDTTPEVMGSLPMKKRRRVVRAIKRATLIGAPPLVSDAIWRAATLTAADVDAMTEGLPQGLGVTLNRLLQVALRERYQSARGGRPT</sequence>
<dbReference type="Proteomes" id="UP000198717">
    <property type="component" value="Unassembled WGS sequence"/>
</dbReference>
<reference evidence="3 4" key="1">
    <citation type="submission" date="2016-10" db="EMBL/GenBank/DDBJ databases">
        <authorList>
            <person name="Varghese N."/>
            <person name="Submissions S."/>
        </authorList>
    </citation>
    <scope>NUCLEOTIDE SEQUENCE [LARGE SCALE GENOMIC DNA]</scope>
    <source>
        <strain evidence="3 4">DSM 2260</strain>
    </source>
</reference>
<evidence type="ECO:0000259" key="1">
    <source>
        <dbReference type="PROSITE" id="PS50011"/>
    </source>
</evidence>
<accession>A0A511HH34</accession>
<evidence type="ECO:0000313" key="2">
    <source>
        <dbReference type="EMBL" id="GEL72785.1"/>
    </source>
</evidence>
<comment type="caution">
    <text evidence="2">The sequence shown here is derived from an EMBL/GenBank/DDBJ whole genome shotgun (WGS) entry which is preliminary data.</text>
</comment>
<evidence type="ECO:0000313" key="4">
    <source>
        <dbReference type="Proteomes" id="UP000198717"/>
    </source>
</evidence>
<gene>
    <name evidence="2" type="ORF">MVI01_45690</name>
    <name evidence="3" type="ORF">SAMN04488504_121111</name>
</gene>
<dbReference type="EMBL" id="FNAJ01000021">
    <property type="protein sequence ID" value="SDF15100.1"/>
    <property type="molecule type" value="Genomic_DNA"/>
</dbReference>
<dbReference type="Proteomes" id="UP000321224">
    <property type="component" value="Unassembled WGS sequence"/>
</dbReference>
<feature type="domain" description="Protein kinase" evidence="1">
    <location>
        <begin position="1"/>
        <end position="124"/>
    </location>
</feature>
<dbReference type="AlphaFoldDB" id="A0A511HH34"/>
<dbReference type="InterPro" id="IPR011009">
    <property type="entry name" value="Kinase-like_dom_sf"/>
</dbReference>